<evidence type="ECO:0000313" key="2">
    <source>
        <dbReference type="Proteomes" id="UP000472265"/>
    </source>
</evidence>
<keyword evidence="2" id="KW-1185">Reference proteome</keyword>
<dbReference type="AlphaFoldDB" id="A0A671U7N0"/>
<proteinExistence type="predicted"/>
<dbReference type="Proteomes" id="UP000472265">
    <property type="component" value="Chromosome 18"/>
</dbReference>
<reference evidence="1" key="1">
    <citation type="submission" date="2021-04" db="EMBL/GenBank/DDBJ databases">
        <authorList>
            <consortium name="Wellcome Sanger Institute Data Sharing"/>
        </authorList>
    </citation>
    <scope>NUCLEOTIDE SEQUENCE [LARGE SCALE GENOMIC DNA]</scope>
</reference>
<sequence length="66" mass="7550">ITRIKIEAVPDLTGRPPSIPLIFRTSVRRRLISCCFSRSSSLSRTNSMVFPLAAKMKLSFFLRLYC</sequence>
<organism evidence="1 2">
    <name type="scientific">Sparus aurata</name>
    <name type="common">Gilthead sea bream</name>
    <dbReference type="NCBI Taxonomy" id="8175"/>
    <lineage>
        <taxon>Eukaryota</taxon>
        <taxon>Metazoa</taxon>
        <taxon>Chordata</taxon>
        <taxon>Craniata</taxon>
        <taxon>Vertebrata</taxon>
        <taxon>Euteleostomi</taxon>
        <taxon>Actinopterygii</taxon>
        <taxon>Neopterygii</taxon>
        <taxon>Teleostei</taxon>
        <taxon>Neoteleostei</taxon>
        <taxon>Acanthomorphata</taxon>
        <taxon>Eupercaria</taxon>
        <taxon>Spariformes</taxon>
        <taxon>Sparidae</taxon>
        <taxon>Sparus</taxon>
    </lineage>
</organism>
<dbReference type="Ensembl" id="ENSSAUT00010010404.1">
    <property type="protein sequence ID" value="ENSSAUP00010009768.1"/>
    <property type="gene ID" value="ENSSAUG00010004804.1"/>
</dbReference>
<dbReference type="GeneTree" id="ENSGT01030000239837"/>
<accession>A0A671U7N0</accession>
<dbReference type="InParanoid" id="A0A671U7N0"/>
<dbReference type="OMA" id="RSKLICC"/>
<name>A0A671U7N0_SPAAU</name>
<reference evidence="1" key="2">
    <citation type="submission" date="2025-08" db="UniProtKB">
        <authorList>
            <consortium name="Ensembl"/>
        </authorList>
    </citation>
    <scope>IDENTIFICATION</scope>
</reference>
<reference evidence="1" key="3">
    <citation type="submission" date="2025-09" db="UniProtKB">
        <authorList>
            <consortium name="Ensembl"/>
        </authorList>
    </citation>
    <scope>IDENTIFICATION</scope>
</reference>
<protein>
    <submittedName>
        <fullName evidence="1">Uncharacterized protein</fullName>
    </submittedName>
</protein>
<evidence type="ECO:0000313" key="1">
    <source>
        <dbReference type="Ensembl" id="ENSSAUP00010009768.1"/>
    </source>
</evidence>